<keyword evidence="1" id="KW-0472">Membrane</keyword>
<sequence>VLDPAKEALPQIRKWLIVHYFSCIHMFFLYLGEPLALIKNLTREWLLCFVCCAPFLDCRGKKN</sequence>
<evidence type="ECO:0000313" key="2">
    <source>
        <dbReference type="EMBL" id="MCE5167017.1"/>
    </source>
</evidence>
<evidence type="ECO:0000256" key="1">
    <source>
        <dbReference type="SAM" id="Phobius"/>
    </source>
</evidence>
<name>A0ABS8Y9E2_DATST</name>
<dbReference type="EMBL" id="JACEIK010043476">
    <property type="protein sequence ID" value="MCE5167017.1"/>
    <property type="molecule type" value="Genomic_DNA"/>
</dbReference>
<keyword evidence="1" id="KW-1133">Transmembrane helix</keyword>
<accession>A0ABS8Y9E2</accession>
<proteinExistence type="predicted"/>
<feature type="non-terminal residue" evidence="2">
    <location>
        <position position="1"/>
    </location>
</feature>
<organism evidence="2 3">
    <name type="scientific">Datura stramonium</name>
    <name type="common">Jimsonweed</name>
    <name type="synonym">Common thornapple</name>
    <dbReference type="NCBI Taxonomy" id="4076"/>
    <lineage>
        <taxon>Eukaryota</taxon>
        <taxon>Viridiplantae</taxon>
        <taxon>Streptophyta</taxon>
        <taxon>Embryophyta</taxon>
        <taxon>Tracheophyta</taxon>
        <taxon>Spermatophyta</taxon>
        <taxon>Magnoliopsida</taxon>
        <taxon>eudicotyledons</taxon>
        <taxon>Gunneridae</taxon>
        <taxon>Pentapetalae</taxon>
        <taxon>asterids</taxon>
        <taxon>lamiids</taxon>
        <taxon>Solanales</taxon>
        <taxon>Solanaceae</taxon>
        <taxon>Solanoideae</taxon>
        <taxon>Datureae</taxon>
        <taxon>Datura</taxon>
    </lineage>
</organism>
<protein>
    <submittedName>
        <fullName evidence="2">Uncharacterized protein</fullName>
    </submittedName>
</protein>
<reference evidence="2 3" key="1">
    <citation type="journal article" date="2021" name="BMC Genomics">
        <title>Datura genome reveals duplications of psychoactive alkaloid biosynthetic genes and high mutation rate following tissue culture.</title>
        <authorList>
            <person name="Rajewski A."/>
            <person name="Carter-House D."/>
            <person name="Stajich J."/>
            <person name="Litt A."/>
        </authorList>
    </citation>
    <scope>NUCLEOTIDE SEQUENCE [LARGE SCALE GENOMIC DNA]</scope>
    <source>
        <strain evidence="2">AR-01</strain>
    </source>
</reference>
<keyword evidence="3" id="KW-1185">Reference proteome</keyword>
<gene>
    <name evidence="2" type="ORF">HAX54_033858</name>
</gene>
<keyword evidence="1" id="KW-0812">Transmembrane</keyword>
<feature type="transmembrane region" description="Helical" evidence="1">
    <location>
        <begin position="12"/>
        <end position="31"/>
    </location>
</feature>
<evidence type="ECO:0000313" key="3">
    <source>
        <dbReference type="Proteomes" id="UP000823775"/>
    </source>
</evidence>
<comment type="caution">
    <text evidence="2">The sequence shown here is derived from an EMBL/GenBank/DDBJ whole genome shotgun (WGS) entry which is preliminary data.</text>
</comment>
<dbReference type="Proteomes" id="UP000823775">
    <property type="component" value="Unassembled WGS sequence"/>
</dbReference>